<dbReference type="Proteomes" id="UP000005226">
    <property type="component" value="Chromosome 11"/>
</dbReference>
<feature type="region of interest" description="Disordered" evidence="1">
    <location>
        <begin position="90"/>
        <end position="109"/>
    </location>
</feature>
<dbReference type="OMA" id="ANTHAGY"/>
<evidence type="ECO:0000313" key="2">
    <source>
        <dbReference type="Ensembl" id="ENSTRUP00000055284.2"/>
    </source>
</evidence>
<accession>A0A3B5KC74</accession>
<dbReference type="AlphaFoldDB" id="A0A3B5KC74"/>
<name>A0A3B5KC74_TAKRU</name>
<dbReference type="Ensembl" id="ENSTRUT00000058296.2">
    <property type="protein sequence ID" value="ENSTRUP00000055284.2"/>
    <property type="gene ID" value="ENSTRUG00000031154.1"/>
</dbReference>
<reference evidence="2" key="3">
    <citation type="submission" date="2025-09" db="UniProtKB">
        <authorList>
            <consortium name="Ensembl"/>
        </authorList>
    </citation>
    <scope>IDENTIFICATION</scope>
</reference>
<dbReference type="PANTHER" id="PTHR15730:SF5">
    <property type="entry name" value="SI:CH211-210B2.2-RELATED"/>
    <property type="match status" value="1"/>
</dbReference>
<feature type="compositionally biased region" description="Polar residues" evidence="1">
    <location>
        <begin position="93"/>
        <end position="109"/>
    </location>
</feature>
<dbReference type="InterPro" id="IPR051244">
    <property type="entry name" value="TCAF"/>
</dbReference>
<evidence type="ECO:0000256" key="1">
    <source>
        <dbReference type="SAM" id="MobiDB-lite"/>
    </source>
</evidence>
<sequence length="109" mass="12020">MSTFWSNAIRWLDQGRNGVVGVVEKCAVPVLSKSGFTCEYTDFRKDLSVYMGMAYSGAHAKEIQDFVAEGGGLVIGGHYRSLPLTWYEDKSDPTSSNCQQGMEGTRLLN</sequence>
<dbReference type="GO" id="GO:0090314">
    <property type="term" value="P:positive regulation of protein targeting to membrane"/>
    <property type="evidence" value="ECO:0007669"/>
    <property type="project" value="TreeGrafter"/>
</dbReference>
<dbReference type="InParanoid" id="A0A3B5KC74"/>
<dbReference type="GeneTree" id="ENSGT01030000236106"/>
<dbReference type="PANTHER" id="PTHR15730">
    <property type="entry name" value="EXPERIMENTAL AUTOIMMUNE PROSTATITIS ANTIGEN 2-RELATED"/>
    <property type="match status" value="1"/>
</dbReference>
<dbReference type="GO" id="GO:0044325">
    <property type="term" value="F:transmembrane transporter binding"/>
    <property type="evidence" value="ECO:0007669"/>
    <property type="project" value="TreeGrafter"/>
</dbReference>
<keyword evidence="3" id="KW-1185">Reference proteome</keyword>
<proteinExistence type="predicted"/>
<dbReference type="GO" id="GO:0005886">
    <property type="term" value="C:plasma membrane"/>
    <property type="evidence" value="ECO:0007669"/>
    <property type="project" value="TreeGrafter"/>
</dbReference>
<evidence type="ECO:0000313" key="3">
    <source>
        <dbReference type="Proteomes" id="UP000005226"/>
    </source>
</evidence>
<protein>
    <submittedName>
        <fullName evidence="2">Uncharacterized protein</fullName>
    </submittedName>
</protein>
<reference evidence="2 3" key="1">
    <citation type="journal article" date="2011" name="Genome Biol. Evol.">
        <title>Integration of the genetic map and genome assembly of fugu facilitates insights into distinct features of genome evolution in teleosts and mammals.</title>
        <authorList>
            <person name="Kai W."/>
            <person name="Kikuchi K."/>
            <person name="Tohari S."/>
            <person name="Chew A.K."/>
            <person name="Tay A."/>
            <person name="Fujiwara A."/>
            <person name="Hosoya S."/>
            <person name="Suetake H."/>
            <person name="Naruse K."/>
            <person name="Brenner S."/>
            <person name="Suzuki Y."/>
            <person name="Venkatesh B."/>
        </authorList>
    </citation>
    <scope>NUCLEOTIDE SEQUENCE [LARGE SCALE GENOMIC DNA]</scope>
</reference>
<organism evidence="2 3">
    <name type="scientific">Takifugu rubripes</name>
    <name type="common">Japanese pufferfish</name>
    <name type="synonym">Fugu rubripes</name>
    <dbReference type="NCBI Taxonomy" id="31033"/>
    <lineage>
        <taxon>Eukaryota</taxon>
        <taxon>Metazoa</taxon>
        <taxon>Chordata</taxon>
        <taxon>Craniata</taxon>
        <taxon>Vertebrata</taxon>
        <taxon>Euteleostomi</taxon>
        <taxon>Actinopterygii</taxon>
        <taxon>Neopterygii</taxon>
        <taxon>Teleostei</taxon>
        <taxon>Neoteleostei</taxon>
        <taxon>Acanthomorphata</taxon>
        <taxon>Eupercaria</taxon>
        <taxon>Tetraodontiformes</taxon>
        <taxon>Tetradontoidea</taxon>
        <taxon>Tetraodontidae</taxon>
        <taxon>Takifugu</taxon>
    </lineage>
</organism>
<reference evidence="2" key="2">
    <citation type="submission" date="2025-08" db="UniProtKB">
        <authorList>
            <consortium name="Ensembl"/>
        </authorList>
    </citation>
    <scope>IDENTIFICATION</scope>
</reference>